<proteinExistence type="predicted"/>
<dbReference type="OrthoDB" id="749576at2759"/>
<dbReference type="eggNOG" id="ENOG502S3NQ">
    <property type="taxonomic scope" value="Eukaryota"/>
</dbReference>
<dbReference type="KEGG" id="mnt:21389184"/>
<evidence type="ECO:0000313" key="2">
    <source>
        <dbReference type="EMBL" id="EXB23439.1"/>
    </source>
</evidence>
<evidence type="ECO:0000313" key="3">
    <source>
        <dbReference type="Proteomes" id="UP000030645"/>
    </source>
</evidence>
<dbReference type="Proteomes" id="UP000030645">
    <property type="component" value="Unassembled WGS sequence"/>
</dbReference>
<sequence length="185" mass="21144">MSSVCISNCVNDARDPRVPVRATYVNLYKWPESDAEFVRSVSSHGCKPSATTGAAVRFGHPRVVDSISCRQMYLRSYKFSREEDHDDQKKKKNAQKCFGCRVNLNPKLADDDHDRDDHAEKEKKKKKKKSSNRGRDNNISNKKNKKKKRCLFLGKVKEISYAALFGIFRRCLSCAATVDVVDQHD</sequence>
<dbReference type="EMBL" id="KE343319">
    <property type="protein sequence ID" value="EXB23439.1"/>
    <property type="molecule type" value="Genomic_DNA"/>
</dbReference>
<gene>
    <name evidence="2" type="ORF">L484_005729</name>
</gene>
<keyword evidence="3" id="KW-1185">Reference proteome</keyword>
<dbReference type="PANTHER" id="PTHR35304">
    <property type="entry name" value="OS05G0120300 PROTEIN-RELATED"/>
    <property type="match status" value="1"/>
</dbReference>
<reference evidence="3" key="1">
    <citation type="submission" date="2013-01" db="EMBL/GenBank/DDBJ databases">
        <title>Draft Genome Sequence of a Mulberry Tree, Morus notabilis C.K. Schneid.</title>
        <authorList>
            <person name="He N."/>
            <person name="Zhao S."/>
        </authorList>
    </citation>
    <scope>NUCLEOTIDE SEQUENCE</scope>
</reference>
<protein>
    <submittedName>
        <fullName evidence="2">Uncharacterized protein</fullName>
    </submittedName>
</protein>
<dbReference type="AlphaFoldDB" id="W9QBP3"/>
<accession>W9QBP3</accession>
<evidence type="ECO:0000256" key="1">
    <source>
        <dbReference type="SAM" id="MobiDB-lite"/>
    </source>
</evidence>
<dbReference type="STRING" id="981085.W9QBP3"/>
<feature type="compositionally biased region" description="Basic and acidic residues" evidence="1">
    <location>
        <begin position="109"/>
        <end position="122"/>
    </location>
</feature>
<feature type="region of interest" description="Disordered" evidence="1">
    <location>
        <begin position="109"/>
        <end position="141"/>
    </location>
</feature>
<organism evidence="2 3">
    <name type="scientific">Morus notabilis</name>
    <dbReference type="NCBI Taxonomy" id="981085"/>
    <lineage>
        <taxon>Eukaryota</taxon>
        <taxon>Viridiplantae</taxon>
        <taxon>Streptophyta</taxon>
        <taxon>Embryophyta</taxon>
        <taxon>Tracheophyta</taxon>
        <taxon>Spermatophyta</taxon>
        <taxon>Magnoliopsida</taxon>
        <taxon>eudicotyledons</taxon>
        <taxon>Gunneridae</taxon>
        <taxon>Pentapetalae</taxon>
        <taxon>rosids</taxon>
        <taxon>fabids</taxon>
        <taxon>Rosales</taxon>
        <taxon>Moraceae</taxon>
        <taxon>Moreae</taxon>
        <taxon>Morus</taxon>
    </lineage>
</organism>
<dbReference type="PANTHER" id="PTHR35304:SF1">
    <property type="entry name" value="OS05G0120300 PROTEIN"/>
    <property type="match status" value="1"/>
</dbReference>
<name>W9QBP3_9ROSA</name>
<feature type="compositionally biased region" description="Basic residues" evidence="1">
    <location>
        <begin position="123"/>
        <end position="132"/>
    </location>
</feature>